<evidence type="ECO:0000256" key="2">
    <source>
        <dbReference type="ARBA" id="ARBA00023125"/>
    </source>
</evidence>
<organism evidence="5 6">
    <name type="scientific">Paenibacillus riograndensis SBR5</name>
    <dbReference type="NCBI Taxonomy" id="1073571"/>
    <lineage>
        <taxon>Bacteria</taxon>
        <taxon>Bacillati</taxon>
        <taxon>Bacillota</taxon>
        <taxon>Bacilli</taxon>
        <taxon>Bacillales</taxon>
        <taxon>Paenibacillaceae</taxon>
        <taxon>Paenibacillus</taxon>
        <taxon>Paenibacillus sonchi group</taxon>
    </lineage>
</organism>
<dbReference type="PANTHER" id="PTHR43280:SF30">
    <property type="entry name" value="MMSAB OPERON REGULATORY PROTEIN"/>
    <property type="match status" value="1"/>
</dbReference>
<dbReference type="RefSeq" id="WP_082118081.1">
    <property type="nucleotide sequence ID" value="NZ_LN831776.1"/>
</dbReference>
<dbReference type="GO" id="GO:0003700">
    <property type="term" value="F:DNA-binding transcription factor activity"/>
    <property type="evidence" value="ECO:0007669"/>
    <property type="project" value="InterPro"/>
</dbReference>
<dbReference type="KEGG" id="pri:PRIO_1703"/>
<dbReference type="PROSITE" id="PS01124">
    <property type="entry name" value="HTH_ARAC_FAMILY_2"/>
    <property type="match status" value="1"/>
</dbReference>
<dbReference type="InterPro" id="IPR037923">
    <property type="entry name" value="HTH-like"/>
</dbReference>
<protein>
    <submittedName>
        <fullName evidence="5">Msm operon regulatory protein</fullName>
    </submittedName>
</protein>
<dbReference type="PANTHER" id="PTHR43280">
    <property type="entry name" value="ARAC-FAMILY TRANSCRIPTIONAL REGULATOR"/>
    <property type="match status" value="1"/>
</dbReference>
<dbReference type="PATRIC" id="fig|1073571.4.peg.1784"/>
<accession>A0A0E3WGT8</accession>
<keyword evidence="3" id="KW-0804">Transcription</keyword>
<evidence type="ECO:0000313" key="5">
    <source>
        <dbReference type="EMBL" id="CQR54069.1"/>
    </source>
</evidence>
<dbReference type="InterPro" id="IPR009057">
    <property type="entry name" value="Homeodomain-like_sf"/>
</dbReference>
<dbReference type="InterPro" id="IPR020449">
    <property type="entry name" value="Tscrpt_reg_AraC-type_HTH"/>
</dbReference>
<dbReference type="AlphaFoldDB" id="A0A0E3WGT8"/>
<dbReference type="SMART" id="SM00342">
    <property type="entry name" value="HTH_ARAC"/>
    <property type="match status" value="1"/>
</dbReference>
<evidence type="ECO:0000256" key="1">
    <source>
        <dbReference type="ARBA" id="ARBA00023015"/>
    </source>
</evidence>
<dbReference type="SUPFAM" id="SSF46689">
    <property type="entry name" value="Homeodomain-like"/>
    <property type="match status" value="2"/>
</dbReference>
<evidence type="ECO:0000259" key="4">
    <source>
        <dbReference type="PROSITE" id="PS01124"/>
    </source>
</evidence>
<evidence type="ECO:0000256" key="3">
    <source>
        <dbReference type="ARBA" id="ARBA00023163"/>
    </source>
</evidence>
<dbReference type="InterPro" id="IPR018060">
    <property type="entry name" value="HTH_AraC"/>
</dbReference>
<dbReference type="Proteomes" id="UP000033163">
    <property type="component" value="Chromosome I"/>
</dbReference>
<feature type="domain" description="HTH araC/xylS-type" evidence="4">
    <location>
        <begin position="172"/>
        <end position="270"/>
    </location>
</feature>
<keyword evidence="1" id="KW-0805">Transcription regulation</keyword>
<dbReference type="PROSITE" id="PS00041">
    <property type="entry name" value="HTH_ARAC_FAMILY_1"/>
    <property type="match status" value="1"/>
</dbReference>
<dbReference type="PRINTS" id="PR00032">
    <property type="entry name" value="HTHARAC"/>
</dbReference>
<proteinExistence type="predicted"/>
<dbReference type="InterPro" id="IPR018062">
    <property type="entry name" value="HTH_AraC-typ_CS"/>
</dbReference>
<dbReference type="InterPro" id="IPR003313">
    <property type="entry name" value="AraC-bd"/>
</dbReference>
<keyword evidence="2" id="KW-0238">DNA-binding</keyword>
<dbReference type="SUPFAM" id="SSF51215">
    <property type="entry name" value="Regulatory protein AraC"/>
    <property type="match status" value="1"/>
</dbReference>
<gene>
    <name evidence="5" type="ORF">PRIO_1703</name>
</gene>
<dbReference type="Pfam" id="PF12833">
    <property type="entry name" value="HTH_18"/>
    <property type="match status" value="1"/>
</dbReference>
<dbReference type="Pfam" id="PF02311">
    <property type="entry name" value="AraC_binding"/>
    <property type="match status" value="1"/>
</dbReference>
<dbReference type="GO" id="GO:0043565">
    <property type="term" value="F:sequence-specific DNA binding"/>
    <property type="evidence" value="ECO:0007669"/>
    <property type="project" value="InterPro"/>
</dbReference>
<reference evidence="6" key="1">
    <citation type="submission" date="2015-03" db="EMBL/GenBank/DDBJ databases">
        <authorList>
            <person name="Wibberg D."/>
        </authorList>
    </citation>
    <scope>NUCLEOTIDE SEQUENCE [LARGE SCALE GENOMIC DNA]</scope>
</reference>
<dbReference type="HOGENOM" id="CLU_000445_88_6_9"/>
<dbReference type="Gene3D" id="1.10.10.60">
    <property type="entry name" value="Homeodomain-like"/>
    <property type="match status" value="2"/>
</dbReference>
<dbReference type="EMBL" id="LN831776">
    <property type="protein sequence ID" value="CQR54069.1"/>
    <property type="molecule type" value="Genomic_DNA"/>
</dbReference>
<evidence type="ECO:0000313" key="6">
    <source>
        <dbReference type="Proteomes" id="UP000033163"/>
    </source>
</evidence>
<dbReference type="CDD" id="cd06986">
    <property type="entry name" value="cupin_MmsR-like_N"/>
    <property type="match status" value="1"/>
</dbReference>
<sequence length="326" mass="37443">MIEYLPRSKQHAELHLTQFGIEECIPGHFFGPAVRNHYLLHYVLSGEGVFEVGGSRYRLRKGQGFLIFPDVVTYYQADTANPWSYCWVGFNGASAELLLKQAGLTKSSPIFLYDRDDMIYQYLQLMNESRGFHKARETRLTGLLYLLLSLLVEFGPVASPELKGTRTEIYVEEVKDFIEMNYPQKITIEDIAQFIGLNRSYLCSLFKQRKQISIQDYLIRYRINKACEMMGNAELSIADISRSVGYNDALLFSKMFKKVKGSAPKHYRAEIQAQMQNDSQNSIQQIEEEHLFYNGFAPWVPTPHESYGNSLSGKRLTNLPENLILG</sequence>
<name>A0A0E3WGT8_9BACL</name>
<dbReference type="Gene3D" id="2.60.120.280">
    <property type="entry name" value="Regulatory protein AraC"/>
    <property type="match status" value="1"/>
</dbReference>